<dbReference type="EMBL" id="PXXU01000047">
    <property type="protein sequence ID" value="PSJ16517.1"/>
    <property type="molecule type" value="Genomic_DNA"/>
</dbReference>
<dbReference type="Proteomes" id="UP000241912">
    <property type="component" value="Unassembled WGS sequence"/>
</dbReference>
<dbReference type="InterPro" id="IPR019282">
    <property type="entry name" value="Glycoamylase-like_cons_dom"/>
</dbReference>
<reference evidence="2 3" key="1">
    <citation type="submission" date="2018-03" db="EMBL/GenBank/DDBJ databases">
        <title>Draft genome of Nitrosomonas supralitoralis APG5.</title>
        <authorList>
            <person name="Urakawa H."/>
            <person name="Lopez J.V."/>
        </authorList>
    </citation>
    <scope>NUCLEOTIDE SEQUENCE [LARGE SCALE GENOMIC DNA]</scope>
    <source>
        <strain evidence="2 3">APG5</strain>
    </source>
</reference>
<dbReference type="InterPro" id="IPR016883">
    <property type="entry name" value="UCP028431"/>
</dbReference>
<dbReference type="Gene3D" id="1.50.10.140">
    <property type="match status" value="1"/>
</dbReference>
<evidence type="ECO:0000259" key="1">
    <source>
        <dbReference type="Pfam" id="PF10091"/>
    </source>
</evidence>
<dbReference type="OrthoDB" id="5937621at2"/>
<accession>A0A2P7NSS4</accession>
<proteinExistence type="predicted"/>
<organism evidence="2 3">
    <name type="scientific">Nitrosomonas supralitoralis</name>
    <dbReference type="NCBI Taxonomy" id="2116706"/>
    <lineage>
        <taxon>Bacteria</taxon>
        <taxon>Pseudomonadati</taxon>
        <taxon>Pseudomonadota</taxon>
        <taxon>Betaproteobacteria</taxon>
        <taxon>Nitrosomonadales</taxon>
        <taxon>Nitrosomonadaceae</taxon>
        <taxon>Nitrosomonas</taxon>
    </lineage>
</organism>
<protein>
    <recommendedName>
        <fullName evidence="1">Glycoamylase-like domain-containing protein</fullName>
    </recommendedName>
</protein>
<sequence>MSAASLTDDEMLDELQQETFNYFLREVNPSNGLIRDCNELGRPASIAAVGLALSAYPIGVERGFWTREEAARRTQITLDFFWNSPQSKAPDATGYKGFYYHYLDMTTGRRAWDSELSTIDSTLLLAGMLLAAQYFDGDDENEKALRQLAHQLYQRVDWQWAQNGGLTVSHGWKPETGFLTWRWEGYCEALILYVLGLGSPTYPLPEEAYHAWLSSYCWKNKYGLKMVYGGPLFIHQLSHIWIDFRGIRDVYMQTKEMDYFENSRRATLFQQRYSIENPLRFPHYDRHRWGITASAGPGPKTLNINGIRRHFFGYVAREPFGLDDGTLAPWAVVASLPFAPEIVLPTIRFYIEEMQLKDRDEGFKATFNPLFPNPGSHKAGWTSSWKCALNQGPIVMMIENYRSSRIWKLMRNCKYLIGGLRRAKYSGGWLDTL</sequence>
<feature type="domain" description="Glycoamylase-like" evidence="1">
    <location>
        <begin position="181"/>
        <end position="413"/>
    </location>
</feature>
<dbReference type="RefSeq" id="WP_106707699.1">
    <property type="nucleotide sequence ID" value="NZ_PXXU01000047.1"/>
</dbReference>
<dbReference type="PIRSF" id="PIRSF028431">
    <property type="entry name" value="UCP028431"/>
    <property type="match status" value="1"/>
</dbReference>
<evidence type="ECO:0000313" key="3">
    <source>
        <dbReference type="Proteomes" id="UP000241912"/>
    </source>
</evidence>
<gene>
    <name evidence="2" type="ORF">C7H79_13060</name>
</gene>
<evidence type="ECO:0000313" key="2">
    <source>
        <dbReference type="EMBL" id="PSJ16517.1"/>
    </source>
</evidence>
<keyword evidence="3" id="KW-1185">Reference proteome</keyword>
<dbReference type="AlphaFoldDB" id="A0A2P7NSS4"/>
<name>A0A2P7NSS4_9PROT</name>
<comment type="caution">
    <text evidence="2">The sequence shown here is derived from an EMBL/GenBank/DDBJ whole genome shotgun (WGS) entry which is preliminary data.</text>
</comment>
<dbReference type="Pfam" id="PF10091">
    <property type="entry name" value="Glycoamylase"/>
    <property type="match status" value="1"/>
</dbReference>